<evidence type="ECO:0000313" key="1">
    <source>
        <dbReference type="EMBL" id="CAB4937841.1"/>
    </source>
</evidence>
<dbReference type="AlphaFoldDB" id="A0A6J7J4P0"/>
<dbReference type="EMBL" id="CAFBMH010000197">
    <property type="protein sequence ID" value="CAB4937841.1"/>
    <property type="molecule type" value="Genomic_DNA"/>
</dbReference>
<proteinExistence type="predicted"/>
<accession>A0A6J7J4P0</accession>
<sequence length="57" mass="5909">MLSRSTVFCVDEIVAVGLNAARNAMVSPLLMPPCTPPELLVVVRGRPSAPGTNGSLC</sequence>
<reference evidence="1" key="1">
    <citation type="submission" date="2020-05" db="EMBL/GenBank/DDBJ databases">
        <authorList>
            <person name="Chiriac C."/>
            <person name="Salcher M."/>
            <person name="Ghai R."/>
            <person name="Kavagutti S V."/>
        </authorList>
    </citation>
    <scope>NUCLEOTIDE SEQUENCE</scope>
</reference>
<protein>
    <submittedName>
        <fullName evidence="1">Unannotated protein</fullName>
    </submittedName>
</protein>
<gene>
    <name evidence="1" type="ORF">UFOPK3543_03060</name>
</gene>
<organism evidence="1">
    <name type="scientific">freshwater metagenome</name>
    <dbReference type="NCBI Taxonomy" id="449393"/>
    <lineage>
        <taxon>unclassified sequences</taxon>
        <taxon>metagenomes</taxon>
        <taxon>ecological metagenomes</taxon>
    </lineage>
</organism>
<name>A0A6J7J4P0_9ZZZZ</name>